<dbReference type="AlphaFoldDB" id="A0A0R1LYV5"/>
<evidence type="ECO:0000256" key="1">
    <source>
        <dbReference type="SAM" id="SignalP"/>
    </source>
</evidence>
<feature type="signal peptide" evidence="1">
    <location>
        <begin position="1"/>
        <end position="27"/>
    </location>
</feature>
<evidence type="ECO:0000259" key="2">
    <source>
        <dbReference type="Pfam" id="PF13457"/>
    </source>
</evidence>
<keyword evidence="4" id="KW-1185">Reference proteome</keyword>
<feature type="chain" id="PRO_5006407692" description="GW domain-containing protein" evidence="1">
    <location>
        <begin position="28"/>
        <end position="340"/>
    </location>
</feature>
<gene>
    <name evidence="3" type="ORF">FD04_GL001115</name>
</gene>
<dbReference type="PATRIC" id="fig|1423776.4.peg.1127"/>
<dbReference type="Proteomes" id="UP000051160">
    <property type="component" value="Unassembled WGS sequence"/>
</dbReference>
<dbReference type="STRING" id="1423776.FD04_GL001115"/>
<dbReference type="OrthoDB" id="2329257at2"/>
<name>A0A0R1LYV5_9LACO</name>
<dbReference type="Pfam" id="PF13457">
    <property type="entry name" value="GW"/>
    <property type="match status" value="2"/>
</dbReference>
<keyword evidence="1" id="KW-0732">Signal</keyword>
<proteinExistence type="predicted"/>
<dbReference type="RefSeq" id="WP_054700995.1">
    <property type="nucleotide sequence ID" value="NZ_AZEE01000028.1"/>
</dbReference>
<reference evidence="3 4" key="1">
    <citation type="journal article" date="2015" name="Genome Announc.">
        <title>Expanding the biotechnology potential of lactobacilli through comparative genomics of 213 strains and associated genera.</title>
        <authorList>
            <person name="Sun Z."/>
            <person name="Harris H.M."/>
            <person name="McCann A."/>
            <person name="Guo C."/>
            <person name="Argimon S."/>
            <person name="Zhang W."/>
            <person name="Yang X."/>
            <person name="Jeffery I.B."/>
            <person name="Cooney J.C."/>
            <person name="Kagawa T.F."/>
            <person name="Liu W."/>
            <person name="Song Y."/>
            <person name="Salvetti E."/>
            <person name="Wrobel A."/>
            <person name="Rasinkangas P."/>
            <person name="Parkhill J."/>
            <person name="Rea M.C."/>
            <person name="O'Sullivan O."/>
            <person name="Ritari J."/>
            <person name="Douillard F.P."/>
            <person name="Paul Ross R."/>
            <person name="Yang R."/>
            <person name="Briner A.E."/>
            <person name="Felis G.E."/>
            <person name="de Vos W.M."/>
            <person name="Barrangou R."/>
            <person name="Klaenhammer T.R."/>
            <person name="Caufield P.W."/>
            <person name="Cui Y."/>
            <person name="Zhang H."/>
            <person name="O'Toole P.W."/>
        </authorList>
    </citation>
    <scope>NUCLEOTIDE SEQUENCE [LARGE SCALE GENOMIC DNA]</scope>
    <source>
        <strain evidence="3 4">DSM 19909</strain>
    </source>
</reference>
<protein>
    <recommendedName>
        <fullName evidence="2">GW domain-containing protein</fullName>
    </recommendedName>
</protein>
<sequence>MKSVAKTTLTAAIVIAAVTAFGTQAQAKSYAKVSKISSSLKVSANYVNFTGKNALYSKAGTLKGAKLVKSTHQLKTLAASTNSLDSFMVLRSATTNRHSMYLKVRSLDGKTTGWIYNGKTTQTQFGQIVYKDKAHTQPAGGVTAFETRTSSPLTAEEKASYYQLATPGSATDGTGLIYNAPVNTASPAWGTTVVEQPDKTTSQPYANDTFIATYAMTRTREGDRWLRVQDLNNAKVSGYIKASALTKLPSAKAKTGVTVNFVDYGTKQLVGTTIVPFGTGITQMNLLTTFNYQAIPAGTVSDYAKDADGSVPTNGFLDRTAASNATPGSTLIYQVGADSE</sequence>
<evidence type="ECO:0000313" key="3">
    <source>
        <dbReference type="EMBL" id="KRK98137.1"/>
    </source>
</evidence>
<evidence type="ECO:0000313" key="4">
    <source>
        <dbReference type="Proteomes" id="UP000051160"/>
    </source>
</evidence>
<dbReference type="EMBL" id="AZEE01000028">
    <property type="protein sequence ID" value="KRK98137.1"/>
    <property type="molecule type" value="Genomic_DNA"/>
</dbReference>
<comment type="caution">
    <text evidence="3">The sequence shown here is derived from an EMBL/GenBank/DDBJ whole genome shotgun (WGS) entry which is preliminary data.</text>
</comment>
<dbReference type="InterPro" id="IPR025987">
    <property type="entry name" value="GW_dom"/>
</dbReference>
<feature type="domain" description="GW" evidence="2">
    <location>
        <begin position="45"/>
        <end position="115"/>
    </location>
</feature>
<organism evidence="3 4">
    <name type="scientific">Secundilactobacillus odoratitofui DSM 19909 = JCM 15043</name>
    <dbReference type="NCBI Taxonomy" id="1423776"/>
    <lineage>
        <taxon>Bacteria</taxon>
        <taxon>Bacillati</taxon>
        <taxon>Bacillota</taxon>
        <taxon>Bacilli</taxon>
        <taxon>Lactobacillales</taxon>
        <taxon>Lactobacillaceae</taxon>
        <taxon>Secundilactobacillus</taxon>
    </lineage>
</organism>
<feature type="domain" description="GW" evidence="2">
    <location>
        <begin position="157"/>
        <end position="246"/>
    </location>
</feature>
<accession>A0A0R1LYV5</accession>